<proteinExistence type="predicted"/>
<gene>
    <name evidence="1" type="ORF">IMCC14465_15840</name>
</gene>
<dbReference type="Proteomes" id="UP000004836">
    <property type="component" value="Unassembled WGS sequence"/>
</dbReference>
<dbReference type="EMBL" id="ALYF01000006">
    <property type="protein sequence ID" value="EJW20697.1"/>
    <property type="molecule type" value="Genomic_DNA"/>
</dbReference>
<name>J9DUL2_9PROT</name>
<protein>
    <submittedName>
        <fullName evidence="1">Uncharacterized protein</fullName>
    </submittedName>
</protein>
<evidence type="ECO:0000313" key="1">
    <source>
        <dbReference type="EMBL" id="EJW20697.1"/>
    </source>
</evidence>
<accession>J9DUL2</accession>
<keyword evidence="2" id="KW-1185">Reference proteome</keyword>
<organism evidence="1 2">
    <name type="scientific">alpha proteobacterium IMCC14465</name>
    <dbReference type="NCBI Taxonomy" id="1220535"/>
    <lineage>
        <taxon>Bacteria</taxon>
        <taxon>Pseudomonadati</taxon>
        <taxon>Pseudomonadota</taxon>
        <taxon>Alphaproteobacteria</taxon>
        <taxon>PS1 clade</taxon>
    </lineage>
</organism>
<dbReference type="STRING" id="1220535.IMCC14465_15840"/>
<dbReference type="AlphaFoldDB" id="J9DUL2"/>
<sequence length="43" mass="4755">MRIAIGVVVLLVTLICITVYMAQAIQPEIETTVEIIPSEKLNK</sequence>
<reference evidence="1 2" key="1">
    <citation type="journal article" date="2012" name="J. Bacteriol.">
        <title>Genome Sequence of Strain IMCC14465, Isolated from the East Sea, Belonging to the PS1 Clade of Alphaproteobacteria.</title>
        <authorList>
            <person name="Yang S.J."/>
            <person name="Kang I."/>
            <person name="Cho J.C."/>
        </authorList>
    </citation>
    <scope>NUCLEOTIDE SEQUENCE [LARGE SCALE GENOMIC DNA]</scope>
    <source>
        <strain evidence="1 2">IMCC14465</strain>
    </source>
</reference>
<comment type="caution">
    <text evidence="1">The sequence shown here is derived from an EMBL/GenBank/DDBJ whole genome shotgun (WGS) entry which is preliminary data.</text>
</comment>
<evidence type="ECO:0000313" key="2">
    <source>
        <dbReference type="Proteomes" id="UP000004836"/>
    </source>
</evidence>